<sequence>MSELDKDNLRFICHGAREVLELSVGAVHIEKLINALERAVEEDPGLAFDLAKSLVESICKTILSDRNDESKDKLLELPKLVKYTTKQLNLIPEEHLNPEVEQSFQSVINGLITTIHGLCEIRRLEGTASHGRNGYIKSLEPLQALFAARVADAIANLLFKTHKNNLTSSKIPYYEDNPEFNIYLDSLYECSIAGLPYKTSDVLFKIDQQAYINFLQEYLSDLSVNPEDLSNEDEKE</sequence>
<reference evidence="3" key="1">
    <citation type="journal article" date="2011" name="MBio">
        <title>Novel metabolic attributes of the genus Cyanothece, comprising a group of unicellular nitrogen-fixing Cyanobacteria.</title>
        <authorList>
            <person name="Bandyopadhyay A."/>
            <person name="Elvitigala T."/>
            <person name="Welsh E."/>
            <person name="Stockel J."/>
            <person name="Liberton M."/>
            <person name="Min H."/>
            <person name="Sherman L.A."/>
            <person name="Pakrasi H.B."/>
        </authorList>
    </citation>
    <scope>NUCLEOTIDE SEQUENCE [LARGE SCALE GENOMIC DNA]</scope>
    <source>
        <strain evidence="3">PCC 7822</strain>
    </source>
</reference>
<accession>E0UAI5</accession>
<dbReference type="KEGG" id="cyj:Cyan7822_0694"/>
<keyword evidence="3" id="KW-1185">Reference proteome</keyword>
<dbReference type="eggNOG" id="ENOG502Z9XS">
    <property type="taxonomic scope" value="Bacteria"/>
</dbReference>
<protein>
    <recommendedName>
        <fullName evidence="1">Abortive infection protein-like C-terminal domain-containing protein</fullName>
    </recommendedName>
</protein>
<evidence type="ECO:0000259" key="1">
    <source>
        <dbReference type="Pfam" id="PF14355"/>
    </source>
</evidence>
<organism evidence="2 3">
    <name type="scientific">Gloeothece verrucosa (strain PCC 7822)</name>
    <name type="common">Cyanothece sp. (strain PCC 7822)</name>
    <dbReference type="NCBI Taxonomy" id="497965"/>
    <lineage>
        <taxon>Bacteria</taxon>
        <taxon>Bacillati</taxon>
        <taxon>Cyanobacteriota</taxon>
        <taxon>Cyanophyceae</taxon>
        <taxon>Oscillatoriophycideae</taxon>
        <taxon>Chroococcales</taxon>
        <taxon>Aphanothecaceae</taxon>
        <taxon>Gloeothece</taxon>
        <taxon>Gloeothece verrucosa</taxon>
    </lineage>
</organism>
<dbReference type="Proteomes" id="UP000008206">
    <property type="component" value="Chromosome"/>
</dbReference>
<name>E0UAI5_GLOV7</name>
<dbReference type="OrthoDB" id="5497289at2"/>
<dbReference type="RefSeq" id="WP_013320836.1">
    <property type="nucleotide sequence ID" value="NC_014501.1"/>
</dbReference>
<dbReference type="EMBL" id="CP002198">
    <property type="protein sequence ID" value="ADN12726.1"/>
    <property type="molecule type" value="Genomic_DNA"/>
</dbReference>
<dbReference type="STRING" id="497965.Cyan7822_0694"/>
<dbReference type="InterPro" id="IPR026001">
    <property type="entry name" value="Abi-like_C"/>
</dbReference>
<evidence type="ECO:0000313" key="2">
    <source>
        <dbReference type="EMBL" id="ADN12726.1"/>
    </source>
</evidence>
<evidence type="ECO:0000313" key="3">
    <source>
        <dbReference type="Proteomes" id="UP000008206"/>
    </source>
</evidence>
<dbReference type="AlphaFoldDB" id="E0UAI5"/>
<proteinExistence type="predicted"/>
<dbReference type="HOGENOM" id="CLU_105889_0_0_3"/>
<gene>
    <name evidence="2" type="ordered locus">Cyan7822_0694</name>
</gene>
<feature type="domain" description="Abortive infection protein-like C-terminal" evidence="1">
    <location>
        <begin position="78"/>
        <end position="160"/>
    </location>
</feature>
<dbReference type="Pfam" id="PF14355">
    <property type="entry name" value="Abi_C"/>
    <property type="match status" value="1"/>
</dbReference>